<evidence type="ECO:0000256" key="1">
    <source>
        <dbReference type="SAM" id="Phobius"/>
    </source>
</evidence>
<sequence length="106" mass="11332">MFSFELLTGVGSIVVIGTSIIVEADIEISEALLFTNIILFSLITGIAFTFTEFELSSLFIFFAKSLTLFIVSGVAAAGIFIATPPILNTFPLHSSISVTLIFSAFS</sequence>
<proteinExistence type="predicted"/>
<organism evidence="2">
    <name type="scientific">bioreactor metagenome</name>
    <dbReference type="NCBI Taxonomy" id="1076179"/>
    <lineage>
        <taxon>unclassified sequences</taxon>
        <taxon>metagenomes</taxon>
        <taxon>ecological metagenomes</taxon>
    </lineage>
</organism>
<feature type="transmembrane region" description="Helical" evidence="1">
    <location>
        <begin position="6"/>
        <end position="24"/>
    </location>
</feature>
<reference evidence="2" key="1">
    <citation type="submission" date="2019-08" db="EMBL/GenBank/DDBJ databases">
        <authorList>
            <person name="Kucharzyk K."/>
            <person name="Murdoch R.W."/>
            <person name="Higgins S."/>
            <person name="Loffler F."/>
        </authorList>
    </citation>
    <scope>NUCLEOTIDE SEQUENCE</scope>
</reference>
<gene>
    <name evidence="2" type="ORF">SDC9_146716</name>
</gene>
<dbReference type="AlphaFoldDB" id="A0A645EBV0"/>
<keyword evidence="1" id="KW-0812">Transmembrane</keyword>
<name>A0A645EBV0_9ZZZZ</name>
<protein>
    <submittedName>
        <fullName evidence="2">Uncharacterized protein</fullName>
    </submittedName>
</protein>
<feature type="transmembrane region" description="Helical" evidence="1">
    <location>
        <begin position="31"/>
        <end position="51"/>
    </location>
</feature>
<keyword evidence="1" id="KW-1133">Transmembrane helix</keyword>
<accession>A0A645EBV0</accession>
<keyword evidence="1" id="KW-0472">Membrane</keyword>
<dbReference type="EMBL" id="VSSQ01045612">
    <property type="protein sequence ID" value="MPM99524.1"/>
    <property type="molecule type" value="Genomic_DNA"/>
</dbReference>
<evidence type="ECO:0000313" key="2">
    <source>
        <dbReference type="EMBL" id="MPM99524.1"/>
    </source>
</evidence>
<comment type="caution">
    <text evidence="2">The sequence shown here is derived from an EMBL/GenBank/DDBJ whole genome shotgun (WGS) entry which is preliminary data.</text>
</comment>
<feature type="transmembrane region" description="Helical" evidence="1">
    <location>
        <begin position="57"/>
        <end position="82"/>
    </location>
</feature>